<comment type="caution">
    <text evidence="1">The sequence shown here is derived from an EMBL/GenBank/DDBJ whole genome shotgun (WGS) entry which is preliminary data.</text>
</comment>
<evidence type="ECO:0000313" key="2">
    <source>
        <dbReference type="Proteomes" id="UP000319783"/>
    </source>
</evidence>
<evidence type="ECO:0000313" key="1">
    <source>
        <dbReference type="EMBL" id="TLD40666.1"/>
    </source>
</evidence>
<name>A0A533Q7P9_9BACT</name>
<organism evidence="1 2">
    <name type="scientific">Candidatus Jettenia ecosi</name>
    <dbReference type="NCBI Taxonomy" id="2494326"/>
    <lineage>
        <taxon>Bacteria</taxon>
        <taxon>Pseudomonadati</taxon>
        <taxon>Planctomycetota</taxon>
        <taxon>Candidatus Brocadiia</taxon>
        <taxon>Candidatus Brocadiales</taxon>
        <taxon>Candidatus Brocadiaceae</taxon>
        <taxon>Candidatus Jettenia</taxon>
    </lineage>
</organism>
<proteinExistence type="predicted"/>
<gene>
    <name evidence="1" type="ORF">JETT_3064</name>
</gene>
<accession>A0A533Q7P9</accession>
<sequence length="38" mass="4472">MIEARKWQNIRKDVAQSYWPKSSSGYGRRVAGKDYLII</sequence>
<dbReference type="Proteomes" id="UP000319783">
    <property type="component" value="Unassembled WGS sequence"/>
</dbReference>
<dbReference type="EMBL" id="SULG01000087">
    <property type="protein sequence ID" value="TLD40666.1"/>
    <property type="molecule type" value="Genomic_DNA"/>
</dbReference>
<dbReference type="AlphaFoldDB" id="A0A533Q7P9"/>
<reference evidence="1 2" key="1">
    <citation type="submission" date="2019-04" db="EMBL/GenBank/DDBJ databases">
        <title>Genome of a novel bacterium Candidatus Jettenia ecosi reconstructed from metagenome of an anammox bioreactor.</title>
        <authorList>
            <person name="Mardanov A.V."/>
            <person name="Beletsky A.V."/>
            <person name="Ravin N.V."/>
            <person name="Botchkova E.A."/>
            <person name="Litti Y.V."/>
            <person name="Nozhevnikova A.N."/>
        </authorList>
    </citation>
    <scope>NUCLEOTIDE SEQUENCE [LARGE SCALE GENOMIC DNA]</scope>
    <source>
        <strain evidence="1">J2</strain>
    </source>
</reference>
<protein>
    <submittedName>
        <fullName evidence="1">Uncharacterized protein</fullName>
    </submittedName>
</protein>